<comment type="caution">
    <text evidence="7">The sequence shown here is derived from an EMBL/GenBank/DDBJ whole genome shotgun (WGS) entry which is preliminary data.</text>
</comment>
<feature type="active site" description="Nucleophile" evidence="4">
    <location>
        <position position="403"/>
    </location>
</feature>
<sequence length="774" mass="85034">MSYAQRRTVDDAFSVQPNALLAAEMVVNENDIAPSALPSASYESASEVAAVVNTVCRPSPTAVSDNDQTSQPDASFVVFIGSGRPERSWLNTSAPGGYDYLPRDVTEYLPRARIWVWGFAFAFDDANPASLTAKNFLFKYSDQRQRDRRHNPGSSIYEPKLILISSGNGGIIAKKILLEGLSSHGTRQEIALSCIGIVFLETFHLPLPNDLKSAANVTRLYPKSLQRTFLDFNLIAVIRELEKVNLEFLNNIRYMPSTFSVVNRQKILGAPDVTNGLFPPEVRGENRDQYISIIQTERFWTRKLHKQHPVFITIMNQLRDWTRESGSSIAPLANTNSISIAQQAVGSVNLLSIDGGGVRGLASLLVLERIMREIARLEIAAEPATINKIRIPADYFQLAGGTSTGGLICIMLFRLRMDIQSAIAEYRRLSPEIFHRSATRYIGSDIAKAAIGMPWFRAEPLEAGVKRIISERISWQEREQLGSNTADALLISPIATSLENSCKTFLCALKKGDNTAVRFRAYPTQGSGSDAFQQCRIWEAARATSAAPFYFPTAEVAGVKFWDGGLANNNPVLEVLGEKSRMFPGMSINCLISLGTGFSERKPTKSILPVLGKGKRILGNVTNVHINDARAAEQTATPNAADRYYFRFNPSTSEDEIGLADHKMLDALTAHTARYLDRENVRSDVQRCAELLYHRRNIDDTSSPAVDASPEGNHDTEQSSASEHGEASGTRARATDGQTITADAASEGPQSTGINARATEQDAVRDEGDLYGSD</sequence>
<feature type="region of interest" description="Disordered" evidence="5">
    <location>
        <begin position="699"/>
        <end position="774"/>
    </location>
</feature>
<dbReference type="EMBL" id="JAVRRD010000015">
    <property type="protein sequence ID" value="KAK5051392.1"/>
    <property type="molecule type" value="Genomic_DNA"/>
</dbReference>
<keyword evidence="1 4" id="KW-0378">Hydrolase</keyword>
<dbReference type="GO" id="GO:0046486">
    <property type="term" value="P:glycerolipid metabolic process"/>
    <property type="evidence" value="ECO:0007669"/>
    <property type="project" value="UniProtKB-ARBA"/>
</dbReference>
<evidence type="ECO:0000256" key="5">
    <source>
        <dbReference type="SAM" id="MobiDB-lite"/>
    </source>
</evidence>
<dbReference type="GO" id="GO:0019369">
    <property type="term" value="P:arachidonate metabolic process"/>
    <property type="evidence" value="ECO:0007669"/>
    <property type="project" value="TreeGrafter"/>
</dbReference>
<keyword evidence="3 4" id="KW-0443">Lipid metabolism</keyword>
<protein>
    <recommendedName>
        <fullName evidence="6">PNPLA domain-containing protein</fullName>
    </recommendedName>
</protein>
<name>A0AAV9N9X4_9EURO</name>
<dbReference type="InterPro" id="IPR002641">
    <property type="entry name" value="PNPLA_dom"/>
</dbReference>
<dbReference type="PROSITE" id="PS51635">
    <property type="entry name" value="PNPLA"/>
    <property type="match status" value="1"/>
</dbReference>
<dbReference type="GO" id="GO:0047499">
    <property type="term" value="F:calcium-independent phospholipase A2 activity"/>
    <property type="evidence" value="ECO:0007669"/>
    <property type="project" value="TreeGrafter"/>
</dbReference>
<proteinExistence type="predicted"/>
<feature type="domain" description="PNPLA" evidence="6">
    <location>
        <begin position="351"/>
        <end position="576"/>
    </location>
</feature>
<evidence type="ECO:0000313" key="7">
    <source>
        <dbReference type="EMBL" id="KAK5051392.1"/>
    </source>
</evidence>
<dbReference type="SUPFAM" id="SSF52151">
    <property type="entry name" value="FabD/lysophospholipase-like"/>
    <property type="match status" value="1"/>
</dbReference>
<evidence type="ECO:0000259" key="6">
    <source>
        <dbReference type="PROSITE" id="PS51635"/>
    </source>
</evidence>
<dbReference type="RefSeq" id="XP_064705619.1">
    <property type="nucleotide sequence ID" value="XM_064846639.1"/>
</dbReference>
<dbReference type="PANTHER" id="PTHR24185:SF1">
    <property type="entry name" value="CALCIUM-INDEPENDENT PHOSPHOLIPASE A2-GAMMA"/>
    <property type="match status" value="1"/>
</dbReference>
<dbReference type="AlphaFoldDB" id="A0AAV9N9X4"/>
<evidence type="ECO:0000256" key="2">
    <source>
        <dbReference type="ARBA" id="ARBA00022963"/>
    </source>
</evidence>
<feature type="short sequence motif" description="DGA/G" evidence="4">
    <location>
        <begin position="563"/>
        <end position="565"/>
    </location>
</feature>
<dbReference type="Proteomes" id="UP001358417">
    <property type="component" value="Unassembled WGS sequence"/>
</dbReference>
<evidence type="ECO:0000256" key="3">
    <source>
        <dbReference type="ARBA" id="ARBA00023098"/>
    </source>
</evidence>
<dbReference type="InterPro" id="IPR016035">
    <property type="entry name" value="Acyl_Trfase/lysoPLipase"/>
</dbReference>
<keyword evidence="8" id="KW-1185">Reference proteome</keyword>
<feature type="short sequence motif" description="GXSXG" evidence="4">
    <location>
        <begin position="401"/>
        <end position="405"/>
    </location>
</feature>
<organism evidence="7 8">
    <name type="scientific">Exophiala bonariae</name>
    <dbReference type="NCBI Taxonomy" id="1690606"/>
    <lineage>
        <taxon>Eukaryota</taxon>
        <taxon>Fungi</taxon>
        <taxon>Dikarya</taxon>
        <taxon>Ascomycota</taxon>
        <taxon>Pezizomycotina</taxon>
        <taxon>Eurotiomycetes</taxon>
        <taxon>Chaetothyriomycetidae</taxon>
        <taxon>Chaetothyriales</taxon>
        <taxon>Herpotrichiellaceae</taxon>
        <taxon>Exophiala</taxon>
    </lineage>
</organism>
<feature type="active site" description="Proton acceptor" evidence="4">
    <location>
        <position position="563"/>
    </location>
</feature>
<dbReference type="GeneID" id="89971238"/>
<dbReference type="Gene3D" id="3.40.1090.10">
    <property type="entry name" value="Cytosolic phospholipase A2 catalytic domain"/>
    <property type="match status" value="1"/>
</dbReference>
<gene>
    <name evidence="7" type="ORF">LTR84_003044</name>
</gene>
<dbReference type="GO" id="GO:0016020">
    <property type="term" value="C:membrane"/>
    <property type="evidence" value="ECO:0007669"/>
    <property type="project" value="TreeGrafter"/>
</dbReference>
<evidence type="ECO:0000256" key="1">
    <source>
        <dbReference type="ARBA" id="ARBA00022801"/>
    </source>
</evidence>
<dbReference type="PANTHER" id="PTHR24185">
    <property type="entry name" value="CALCIUM-INDEPENDENT PHOSPHOLIPASE A2-GAMMA"/>
    <property type="match status" value="1"/>
</dbReference>
<dbReference type="GO" id="GO:0016042">
    <property type="term" value="P:lipid catabolic process"/>
    <property type="evidence" value="ECO:0007669"/>
    <property type="project" value="UniProtKB-UniRule"/>
</dbReference>
<evidence type="ECO:0000256" key="4">
    <source>
        <dbReference type="PROSITE-ProRule" id="PRU01161"/>
    </source>
</evidence>
<feature type="compositionally biased region" description="Basic and acidic residues" evidence="5">
    <location>
        <begin position="759"/>
        <end position="768"/>
    </location>
</feature>
<accession>A0AAV9N9X4</accession>
<feature type="short sequence motif" description="GXGXXG" evidence="4">
    <location>
        <begin position="355"/>
        <end position="360"/>
    </location>
</feature>
<evidence type="ECO:0000313" key="8">
    <source>
        <dbReference type="Proteomes" id="UP001358417"/>
    </source>
</evidence>
<keyword evidence="2 4" id="KW-0442">Lipid degradation</keyword>
<reference evidence="7 8" key="1">
    <citation type="submission" date="2023-08" db="EMBL/GenBank/DDBJ databases">
        <title>Black Yeasts Isolated from many extreme environments.</title>
        <authorList>
            <person name="Coleine C."/>
            <person name="Stajich J.E."/>
            <person name="Selbmann L."/>
        </authorList>
    </citation>
    <scope>NUCLEOTIDE SEQUENCE [LARGE SCALE GENOMIC DNA]</scope>
    <source>
        <strain evidence="7 8">CCFEE 5792</strain>
    </source>
</reference>
<dbReference type="Pfam" id="PF01734">
    <property type="entry name" value="Patatin"/>
    <property type="match status" value="1"/>
</dbReference>